<evidence type="ECO:0000313" key="6">
    <source>
        <dbReference type="Proteomes" id="UP001497382"/>
    </source>
</evidence>
<feature type="signal peptide" evidence="3">
    <location>
        <begin position="1"/>
        <end position="19"/>
    </location>
</feature>
<evidence type="ECO:0000313" key="5">
    <source>
        <dbReference type="EMBL" id="CAL1285387.1"/>
    </source>
</evidence>
<protein>
    <recommendedName>
        <fullName evidence="4">Thyroglobulin type-1 domain-containing protein</fullName>
    </recommendedName>
</protein>
<keyword evidence="6" id="KW-1185">Reference proteome</keyword>
<feature type="domain" description="Thyroglobulin type-1" evidence="4">
    <location>
        <begin position="1"/>
        <end position="65"/>
    </location>
</feature>
<gene>
    <name evidence="5" type="ORF">LARSCL_LOCUS13676</name>
</gene>
<comment type="caution">
    <text evidence="2">Lacks conserved residue(s) required for the propagation of feature annotation.</text>
</comment>
<organism evidence="5 6">
    <name type="scientific">Larinioides sclopetarius</name>
    <dbReference type="NCBI Taxonomy" id="280406"/>
    <lineage>
        <taxon>Eukaryota</taxon>
        <taxon>Metazoa</taxon>
        <taxon>Ecdysozoa</taxon>
        <taxon>Arthropoda</taxon>
        <taxon>Chelicerata</taxon>
        <taxon>Arachnida</taxon>
        <taxon>Araneae</taxon>
        <taxon>Araneomorphae</taxon>
        <taxon>Entelegynae</taxon>
        <taxon>Araneoidea</taxon>
        <taxon>Araneidae</taxon>
        <taxon>Larinioides</taxon>
    </lineage>
</organism>
<dbReference type="Gene3D" id="4.10.800.10">
    <property type="entry name" value="Thyroglobulin type-1"/>
    <property type="match status" value="1"/>
</dbReference>
<keyword evidence="3" id="KW-0732">Signal</keyword>
<dbReference type="Proteomes" id="UP001497382">
    <property type="component" value="Unassembled WGS sequence"/>
</dbReference>
<feature type="chain" id="PRO_5043909402" description="Thyroglobulin type-1 domain-containing protein" evidence="3">
    <location>
        <begin position="20"/>
        <end position="65"/>
    </location>
</feature>
<dbReference type="InterPro" id="IPR000716">
    <property type="entry name" value="Thyroglobulin_1"/>
</dbReference>
<dbReference type="CDD" id="cd00191">
    <property type="entry name" value="TY"/>
    <property type="match status" value="1"/>
</dbReference>
<dbReference type="PROSITE" id="PS00484">
    <property type="entry name" value="THYROGLOBULIN_1_1"/>
    <property type="match status" value="1"/>
</dbReference>
<evidence type="ECO:0000259" key="4">
    <source>
        <dbReference type="PROSITE" id="PS51162"/>
    </source>
</evidence>
<dbReference type="SUPFAM" id="SSF57610">
    <property type="entry name" value="Thyroglobulin type-1 domain"/>
    <property type="match status" value="1"/>
</dbReference>
<evidence type="ECO:0000256" key="3">
    <source>
        <dbReference type="SAM" id="SignalP"/>
    </source>
</evidence>
<evidence type="ECO:0000256" key="1">
    <source>
        <dbReference type="ARBA" id="ARBA00023157"/>
    </source>
</evidence>
<accession>A0AAV2ANG9</accession>
<dbReference type="EMBL" id="CAXIEN010000190">
    <property type="protein sequence ID" value="CAL1285387.1"/>
    <property type="molecule type" value="Genomic_DNA"/>
</dbReference>
<dbReference type="Pfam" id="PF00086">
    <property type="entry name" value="Thyroglobulin_1"/>
    <property type="match status" value="1"/>
</dbReference>
<dbReference type="InterPro" id="IPR036857">
    <property type="entry name" value="Thyroglobulin_1_sf"/>
</dbReference>
<sequence>MFRATAFLLVVLVINLTMANDLIGAFKPKCEADGTFSRKQCWSSIGKCFCVDPISGEKTTDLDCL</sequence>
<proteinExistence type="predicted"/>
<dbReference type="SMART" id="SM00211">
    <property type="entry name" value="TY"/>
    <property type="match status" value="1"/>
</dbReference>
<keyword evidence="1 2" id="KW-1015">Disulfide bond</keyword>
<name>A0AAV2ANG9_9ARAC</name>
<dbReference type="AlphaFoldDB" id="A0AAV2ANG9"/>
<comment type="caution">
    <text evidence="5">The sequence shown here is derived from an EMBL/GenBank/DDBJ whole genome shotgun (WGS) entry which is preliminary data.</text>
</comment>
<reference evidence="5 6" key="1">
    <citation type="submission" date="2024-04" db="EMBL/GenBank/DDBJ databases">
        <authorList>
            <person name="Rising A."/>
            <person name="Reimegard J."/>
            <person name="Sonavane S."/>
            <person name="Akerstrom W."/>
            <person name="Nylinder S."/>
            <person name="Hedman E."/>
            <person name="Kallberg Y."/>
        </authorList>
    </citation>
    <scope>NUCLEOTIDE SEQUENCE [LARGE SCALE GENOMIC DNA]</scope>
</reference>
<feature type="disulfide bond" evidence="2">
    <location>
        <begin position="41"/>
        <end position="48"/>
    </location>
</feature>
<dbReference type="PROSITE" id="PS51162">
    <property type="entry name" value="THYROGLOBULIN_1_2"/>
    <property type="match status" value="1"/>
</dbReference>
<evidence type="ECO:0000256" key="2">
    <source>
        <dbReference type="PROSITE-ProRule" id="PRU00500"/>
    </source>
</evidence>